<organism evidence="1 2">
    <name type="scientific">Lithospermum erythrorhizon</name>
    <name type="common">Purple gromwell</name>
    <name type="synonym">Lithospermum officinale var. erythrorhizon</name>
    <dbReference type="NCBI Taxonomy" id="34254"/>
    <lineage>
        <taxon>Eukaryota</taxon>
        <taxon>Viridiplantae</taxon>
        <taxon>Streptophyta</taxon>
        <taxon>Embryophyta</taxon>
        <taxon>Tracheophyta</taxon>
        <taxon>Spermatophyta</taxon>
        <taxon>Magnoliopsida</taxon>
        <taxon>eudicotyledons</taxon>
        <taxon>Gunneridae</taxon>
        <taxon>Pentapetalae</taxon>
        <taxon>asterids</taxon>
        <taxon>lamiids</taxon>
        <taxon>Boraginales</taxon>
        <taxon>Boraginaceae</taxon>
        <taxon>Boraginoideae</taxon>
        <taxon>Lithospermeae</taxon>
        <taxon>Lithospermum</taxon>
    </lineage>
</organism>
<sequence length="135" mass="15884">MPSCPFSTKKRCRGFKDWAQVLLSSTKSLASGYSESVLYQHAMELDGDLARERAKVDRLREQLEELHPQVVAVEHLPWESYLMAQVLRREEERRLADLHRAKKRRVAALRALQDARRDKDDLYHANRQEIPLWNC</sequence>
<protein>
    <submittedName>
        <fullName evidence="1">Uncharacterized protein</fullName>
    </submittedName>
</protein>
<gene>
    <name evidence="1" type="ORF">LIER_25529</name>
</gene>
<proteinExistence type="predicted"/>
<dbReference type="EMBL" id="BAABME010007705">
    <property type="protein sequence ID" value="GAA0171520.1"/>
    <property type="molecule type" value="Genomic_DNA"/>
</dbReference>
<evidence type="ECO:0000313" key="1">
    <source>
        <dbReference type="EMBL" id="GAA0171520.1"/>
    </source>
</evidence>
<comment type="caution">
    <text evidence="1">The sequence shown here is derived from an EMBL/GenBank/DDBJ whole genome shotgun (WGS) entry which is preliminary data.</text>
</comment>
<evidence type="ECO:0000313" key="2">
    <source>
        <dbReference type="Proteomes" id="UP001454036"/>
    </source>
</evidence>
<accession>A0AAV3R5C2</accession>
<dbReference type="AlphaFoldDB" id="A0AAV3R5C2"/>
<dbReference type="Proteomes" id="UP001454036">
    <property type="component" value="Unassembled WGS sequence"/>
</dbReference>
<reference evidence="1 2" key="1">
    <citation type="submission" date="2024-01" db="EMBL/GenBank/DDBJ databases">
        <title>The complete chloroplast genome sequence of Lithospermum erythrorhizon: insights into the phylogenetic relationship among Boraginaceae species and the maternal lineages of purple gromwells.</title>
        <authorList>
            <person name="Okada T."/>
            <person name="Watanabe K."/>
        </authorList>
    </citation>
    <scope>NUCLEOTIDE SEQUENCE [LARGE SCALE GENOMIC DNA]</scope>
</reference>
<keyword evidence="2" id="KW-1185">Reference proteome</keyword>
<name>A0AAV3R5C2_LITER</name>